<name>A0A5E4UM52_9BURK</name>
<reference evidence="1 2" key="1">
    <citation type="submission" date="2019-08" db="EMBL/GenBank/DDBJ databases">
        <authorList>
            <person name="Peeters C."/>
        </authorList>
    </citation>
    <scope>NUCLEOTIDE SEQUENCE [LARGE SCALE GENOMIC DNA]</scope>
    <source>
        <strain evidence="1 2">LMG 31107</strain>
    </source>
</reference>
<gene>
    <name evidence="1" type="ORF">PCE31107_02128</name>
</gene>
<organism evidence="1 2">
    <name type="scientific">Pandoraea cepalis</name>
    <dbReference type="NCBI Taxonomy" id="2508294"/>
    <lineage>
        <taxon>Bacteria</taxon>
        <taxon>Pseudomonadati</taxon>
        <taxon>Pseudomonadota</taxon>
        <taxon>Betaproteobacteria</taxon>
        <taxon>Burkholderiales</taxon>
        <taxon>Burkholderiaceae</taxon>
        <taxon>Pandoraea</taxon>
    </lineage>
</organism>
<dbReference type="AlphaFoldDB" id="A0A5E4UM52"/>
<proteinExistence type="predicted"/>
<evidence type="ECO:0000313" key="2">
    <source>
        <dbReference type="Proteomes" id="UP000396788"/>
    </source>
</evidence>
<dbReference type="EMBL" id="CABPRY010000003">
    <property type="protein sequence ID" value="VVE00664.1"/>
    <property type="molecule type" value="Genomic_DNA"/>
</dbReference>
<dbReference type="Pfam" id="PF13316">
    <property type="entry name" value="DUF4087"/>
    <property type="match status" value="1"/>
</dbReference>
<protein>
    <recommendedName>
        <fullName evidence="3">DUF4087 domain-containing protein</fullName>
    </recommendedName>
</protein>
<dbReference type="InterPro" id="IPR025145">
    <property type="entry name" value="DUF4087"/>
</dbReference>
<accession>A0A5E4UM52</accession>
<dbReference type="Proteomes" id="UP000396788">
    <property type="component" value="Unassembled WGS sequence"/>
</dbReference>
<evidence type="ECO:0000313" key="1">
    <source>
        <dbReference type="EMBL" id="VVE00664.1"/>
    </source>
</evidence>
<evidence type="ECO:0008006" key="3">
    <source>
        <dbReference type="Google" id="ProtNLM"/>
    </source>
</evidence>
<sequence>MALSAPAVSGNRENRCGWLQNPTPGNWWLDDKDGSWTLSVMGEPPAPGFDEIPDMSTKGWVVTNAGSHGYGCACVDMEVERRTGKVVRIFAAKPLSLKRCKTDRALPAP</sequence>